<evidence type="ECO:0000256" key="4">
    <source>
        <dbReference type="SAM" id="MobiDB-lite"/>
    </source>
</evidence>
<feature type="region of interest" description="Disordered" evidence="4">
    <location>
        <begin position="147"/>
        <end position="217"/>
    </location>
</feature>
<protein>
    <recommendedName>
        <fullName evidence="8">Tetratricopeptide repeat-containing protein</fullName>
    </recommendedName>
</protein>
<gene>
    <name evidence="6" type="ORF">GCM10011379_43310</name>
</gene>
<feature type="repeat" description="TPR" evidence="3">
    <location>
        <begin position="24"/>
        <end position="57"/>
    </location>
</feature>
<evidence type="ECO:0000313" key="6">
    <source>
        <dbReference type="EMBL" id="GGH77248.1"/>
    </source>
</evidence>
<dbReference type="InterPro" id="IPR019734">
    <property type="entry name" value="TPR_rpt"/>
</dbReference>
<reference evidence="6" key="2">
    <citation type="submission" date="2020-09" db="EMBL/GenBank/DDBJ databases">
        <authorList>
            <person name="Sun Q."/>
            <person name="Zhou Y."/>
        </authorList>
    </citation>
    <scope>NUCLEOTIDE SEQUENCE</scope>
    <source>
        <strain evidence="6">CGMCC 1.15290</strain>
    </source>
</reference>
<reference evidence="6" key="1">
    <citation type="journal article" date="2014" name="Int. J. Syst. Evol. Microbiol.">
        <title>Complete genome sequence of Corynebacterium casei LMG S-19264T (=DSM 44701T), isolated from a smear-ripened cheese.</title>
        <authorList>
            <consortium name="US DOE Joint Genome Institute (JGI-PGF)"/>
            <person name="Walter F."/>
            <person name="Albersmeier A."/>
            <person name="Kalinowski J."/>
            <person name="Ruckert C."/>
        </authorList>
    </citation>
    <scope>NUCLEOTIDE SEQUENCE</scope>
    <source>
        <strain evidence="6">CGMCC 1.15290</strain>
    </source>
</reference>
<dbReference type="RefSeq" id="WP_188956273.1">
    <property type="nucleotide sequence ID" value="NZ_BMIB01000004.1"/>
</dbReference>
<evidence type="ECO:0000256" key="1">
    <source>
        <dbReference type="ARBA" id="ARBA00022737"/>
    </source>
</evidence>
<name>A0A917J1D8_9BACT</name>
<dbReference type="SMART" id="SM00028">
    <property type="entry name" value="TPR"/>
    <property type="match status" value="3"/>
</dbReference>
<dbReference type="SUPFAM" id="SSF48452">
    <property type="entry name" value="TPR-like"/>
    <property type="match status" value="1"/>
</dbReference>
<evidence type="ECO:0008006" key="8">
    <source>
        <dbReference type="Google" id="ProtNLM"/>
    </source>
</evidence>
<dbReference type="Pfam" id="PF07719">
    <property type="entry name" value="TPR_2"/>
    <property type="match status" value="1"/>
</dbReference>
<evidence type="ECO:0000313" key="7">
    <source>
        <dbReference type="Proteomes" id="UP000627292"/>
    </source>
</evidence>
<evidence type="ECO:0000256" key="2">
    <source>
        <dbReference type="ARBA" id="ARBA00022803"/>
    </source>
</evidence>
<comment type="caution">
    <text evidence="6">The sequence shown here is derived from an EMBL/GenBank/DDBJ whole genome shotgun (WGS) entry which is preliminary data.</text>
</comment>
<keyword evidence="7" id="KW-1185">Reference proteome</keyword>
<sequence length="217" mass="24221">MKLAISILLACSTLAVQSAVAQSTDAIIKSGNEMYKAGKVKEAELLYRRALAKDPGNIKAKYNLGNALDKMKKSGDAAVLYEEVAKAKLPAGDTMNNARFQAGVLYNQGVALAKDHKLPEAIGAFKQSLRLAPNDNKARENLQKALNEQRENEQNEHNNRPQQQNEPPPSPKSQEQQKNKMNEKDAEEMLGKLRDSEKELQKQLQKKPSNKQNQKDW</sequence>
<accession>A0A917J1D8</accession>
<feature type="compositionally biased region" description="Basic and acidic residues" evidence="4">
    <location>
        <begin position="175"/>
        <end position="201"/>
    </location>
</feature>
<feature type="chain" id="PRO_5037686765" description="Tetratricopeptide repeat-containing protein" evidence="5">
    <location>
        <begin position="22"/>
        <end position="217"/>
    </location>
</feature>
<evidence type="ECO:0000256" key="3">
    <source>
        <dbReference type="PROSITE-ProRule" id="PRU00339"/>
    </source>
</evidence>
<dbReference type="Gene3D" id="1.25.40.10">
    <property type="entry name" value="Tetratricopeptide repeat domain"/>
    <property type="match status" value="2"/>
</dbReference>
<dbReference type="Pfam" id="PF14559">
    <property type="entry name" value="TPR_19"/>
    <property type="match status" value="1"/>
</dbReference>
<dbReference type="InterPro" id="IPR013105">
    <property type="entry name" value="TPR_2"/>
</dbReference>
<dbReference type="PROSITE" id="PS50005">
    <property type="entry name" value="TPR"/>
    <property type="match status" value="2"/>
</dbReference>
<dbReference type="InterPro" id="IPR011990">
    <property type="entry name" value="TPR-like_helical_dom_sf"/>
</dbReference>
<feature type="signal peptide" evidence="5">
    <location>
        <begin position="1"/>
        <end position="21"/>
    </location>
</feature>
<keyword evidence="5" id="KW-0732">Signal</keyword>
<dbReference type="EMBL" id="BMIB01000004">
    <property type="protein sequence ID" value="GGH77248.1"/>
    <property type="molecule type" value="Genomic_DNA"/>
</dbReference>
<dbReference type="AlphaFoldDB" id="A0A917J1D8"/>
<evidence type="ECO:0000256" key="5">
    <source>
        <dbReference type="SAM" id="SignalP"/>
    </source>
</evidence>
<keyword evidence="2 3" id="KW-0802">TPR repeat</keyword>
<organism evidence="6 7">
    <name type="scientific">Filimonas zeae</name>
    <dbReference type="NCBI Taxonomy" id="1737353"/>
    <lineage>
        <taxon>Bacteria</taxon>
        <taxon>Pseudomonadati</taxon>
        <taxon>Bacteroidota</taxon>
        <taxon>Chitinophagia</taxon>
        <taxon>Chitinophagales</taxon>
        <taxon>Chitinophagaceae</taxon>
        <taxon>Filimonas</taxon>
    </lineage>
</organism>
<dbReference type="Proteomes" id="UP000627292">
    <property type="component" value="Unassembled WGS sequence"/>
</dbReference>
<feature type="compositionally biased region" description="Basic and acidic residues" evidence="4">
    <location>
        <begin position="147"/>
        <end position="159"/>
    </location>
</feature>
<feature type="repeat" description="TPR" evidence="3">
    <location>
        <begin position="102"/>
        <end position="135"/>
    </location>
</feature>
<proteinExistence type="predicted"/>
<keyword evidence="1" id="KW-0677">Repeat</keyword>